<sequence length="205" mass="23010">MADSRQARDSYLLAEHYLREALCQSAWSPGQLLNLVEIAALLEISPTPVREAASRLVGATALEFRRGQGYFVPDLSSEDVVELYRIVERLVVLNMPRFADGARLATDGRPPCARVMMDWMADALDPSYAARLIRQISGRLAPILGVEGLIMEPSDPGRLLQALVSGDRAAATRVARRYFRARTRAADLLIARWRRMQRIVKKDFE</sequence>
<dbReference type="InterPro" id="IPR036388">
    <property type="entry name" value="WH-like_DNA-bd_sf"/>
</dbReference>
<dbReference type="PROSITE" id="PS50949">
    <property type="entry name" value="HTH_GNTR"/>
    <property type="match status" value="1"/>
</dbReference>
<dbReference type="EMBL" id="JACIJC010000001">
    <property type="protein sequence ID" value="MBB5685012.1"/>
    <property type="molecule type" value="Genomic_DNA"/>
</dbReference>
<evidence type="ECO:0000256" key="2">
    <source>
        <dbReference type="ARBA" id="ARBA00023125"/>
    </source>
</evidence>
<evidence type="ECO:0000256" key="1">
    <source>
        <dbReference type="ARBA" id="ARBA00023015"/>
    </source>
</evidence>
<proteinExistence type="predicted"/>
<dbReference type="SMART" id="SM00345">
    <property type="entry name" value="HTH_GNTR"/>
    <property type="match status" value="1"/>
</dbReference>
<dbReference type="PANTHER" id="PTHR43537:SF5">
    <property type="entry name" value="UXU OPERON TRANSCRIPTIONAL REGULATOR"/>
    <property type="match status" value="1"/>
</dbReference>
<dbReference type="Pfam" id="PF00392">
    <property type="entry name" value="GntR"/>
    <property type="match status" value="1"/>
</dbReference>
<keyword evidence="1" id="KW-0805">Transcription regulation</keyword>
<feature type="domain" description="HTH gntR-type" evidence="4">
    <location>
        <begin position="8"/>
        <end position="75"/>
    </location>
</feature>
<dbReference type="Proteomes" id="UP000549617">
    <property type="component" value="Unassembled WGS sequence"/>
</dbReference>
<evidence type="ECO:0000259" key="4">
    <source>
        <dbReference type="PROSITE" id="PS50949"/>
    </source>
</evidence>
<dbReference type="Gene3D" id="1.10.10.10">
    <property type="entry name" value="Winged helix-like DNA-binding domain superfamily/Winged helix DNA-binding domain"/>
    <property type="match status" value="1"/>
</dbReference>
<dbReference type="PANTHER" id="PTHR43537">
    <property type="entry name" value="TRANSCRIPTIONAL REGULATOR, GNTR FAMILY"/>
    <property type="match status" value="1"/>
</dbReference>
<name>A0A7W9AG20_9SPHN</name>
<dbReference type="RefSeq" id="WP_184015814.1">
    <property type="nucleotide sequence ID" value="NZ_JACIJC010000001.1"/>
</dbReference>
<protein>
    <submittedName>
        <fullName evidence="5">DNA-binding GntR family transcriptional regulator</fullName>
    </submittedName>
</protein>
<dbReference type="InterPro" id="IPR000524">
    <property type="entry name" value="Tscrpt_reg_HTH_GntR"/>
</dbReference>
<keyword evidence="6" id="KW-1185">Reference proteome</keyword>
<accession>A0A7W9AG20</accession>
<dbReference type="GO" id="GO:0003700">
    <property type="term" value="F:DNA-binding transcription factor activity"/>
    <property type="evidence" value="ECO:0007669"/>
    <property type="project" value="InterPro"/>
</dbReference>
<dbReference type="SUPFAM" id="SSF46785">
    <property type="entry name" value="Winged helix' DNA-binding domain"/>
    <property type="match status" value="1"/>
</dbReference>
<comment type="caution">
    <text evidence="5">The sequence shown here is derived from an EMBL/GenBank/DDBJ whole genome shotgun (WGS) entry which is preliminary data.</text>
</comment>
<organism evidence="5 6">
    <name type="scientific">Sphingobium boeckii</name>
    <dbReference type="NCBI Taxonomy" id="1082345"/>
    <lineage>
        <taxon>Bacteria</taxon>
        <taxon>Pseudomonadati</taxon>
        <taxon>Pseudomonadota</taxon>
        <taxon>Alphaproteobacteria</taxon>
        <taxon>Sphingomonadales</taxon>
        <taxon>Sphingomonadaceae</taxon>
        <taxon>Sphingobium</taxon>
    </lineage>
</organism>
<reference evidence="5 6" key="1">
    <citation type="submission" date="2020-08" db="EMBL/GenBank/DDBJ databases">
        <title>Genomic Encyclopedia of Type Strains, Phase IV (KMG-IV): sequencing the most valuable type-strain genomes for metagenomic binning, comparative biology and taxonomic classification.</title>
        <authorList>
            <person name="Goeker M."/>
        </authorList>
    </citation>
    <scope>NUCLEOTIDE SEQUENCE [LARGE SCALE GENOMIC DNA]</scope>
    <source>
        <strain evidence="5 6">DSM 25079</strain>
    </source>
</reference>
<keyword evidence="2 5" id="KW-0238">DNA-binding</keyword>
<keyword evidence="3" id="KW-0804">Transcription</keyword>
<evidence type="ECO:0000256" key="3">
    <source>
        <dbReference type="ARBA" id="ARBA00023163"/>
    </source>
</evidence>
<dbReference type="GO" id="GO:0003677">
    <property type="term" value="F:DNA binding"/>
    <property type="evidence" value="ECO:0007669"/>
    <property type="project" value="UniProtKB-KW"/>
</dbReference>
<dbReference type="AlphaFoldDB" id="A0A7W9AG20"/>
<dbReference type="InterPro" id="IPR036390">
    <property type="entry name" value="WH_DNA-bd_sf"/>
</dbReference>
<gene>
    <name evidence="5" type="ORF">FHS49_001003</name>
</gene>
<evidence type="ECO:0000313" key="5">
    <source>
        <dbReference type="EMBL" id="MBB5685012.1"/>
    </source>
</evidence>
<evidence type="ECO:0000313" key="6">
    <source>
        <dbReference type="Proteomes" id="UP000549617"/>
    </source>
</evidence>